<dbReference type="Pfam" id="PF05029">
    <property type="entry name" value="TIMELESS_C"/>
    <property type="match status" value="1"/>
</dbReference>
<feature type="compositionally biased region" description="Polar residues" evidence="4">
    <location>
        <begin position="351"/>
        <end position="370"/>
    </location>
</feature>
<feature type="compositionally biased region" description="Polar residues" evidence="4">
    <location>
        <begin position="311"/>
        <end position="330"/>
    </location>
</feature>
<reference evidence="7" key="1">
    <citation type="submission" date="2013-07" db="EMBL/GenBank/DDBJ databases">
        <title>Circadian clock is not ticking in the Antarctic midge, Belgica antarctica.</title>
        <authorList>
            <person name="Kobelkova A."/>
            <person name="Goto S.G."/>
            <person name="Peyton J.T."/>
            <person name="Ikeno T."/>
            <person name="Lee R.E.Jr."/>
            <person name="Denlinger D.L."/>
        </authorList>
    </citation>
    <scope>NUCLEOTIDE SEQUENCE</scope>
</reference>
<dbReference type="PANTHER" id="PTHR22940">
    <property type="entry name" value="TIMEOUT/TIMELESS-2"/>
    <property type="match status" value="1"/>
</dbReference>
<protein>
    <submittedName>
        <fullName evidence="7">TIMELESS</fullName>
    </submittedName>
</protein>
<evidence type="ECO:0000256" key="3">
    <source>
        <dbReference type="ARBA" id="ARBA00023242"/>
    </source>
</evidence>
<dbReference type="Pfam" id="PF04821">
    <property type="entry name" value="TIMELESS"/>
    <property type="match status" value="1"/>
</dbReference>
<name>U5YCS4_9DIPT</name>
<feature type="compositionally biased region" description="Low complexity" evidence="4">
    <location>
        <begin position="339"/>
        <end position="350"/>
    </location>
</feature>
<evidence type="ECO:0000256" key="2">
    <source>
        <dbReference type="ARBA" id="ARBA00008174"/>
    </source>
</evidence>
<sequence length="1148" mass="130467">MELLYNPQIHSIFASLGKMEGDKYMVSEECMAGLEEINSKLSLEDHTLRTYRRAIGFGQNLKKDILPILVNTKDPQILDCTIRLLVNLTIPIECLLSVDVMSRTEIGRHTIYELNRLLITSKEVFIDSKATKAVIDWMKVILENDHKLSTEQCESINNCLLLLRNILHIPENSIHQQQTQTSMQNQILWNLFTQSIDKLLIHLISSPQKSYWVVTIVQLIALIYKDQHVGTLQKLLNHWFEVGSHTDSSDDNESNTSPPKQSSGDSSLMLTSDPTSDSSDNGGGKIINMMDVQDVNSSDFTAIRVKPKPTISQNSVDSIDSLPTSEGSDATSHDIIMKSPESSISSSLKSQMLTHKSRNQQTNISTSNQKFCKRQKNSCKKQQSQQIPSSNHSELSDCGYGTQASQGDMQLEKKRESISTSSNDDDIPTQKPAHQKPPVTNQKQRFNAAQKQRNPNPTTTQEKKDARRKKLVKRSKSSIINMKGLIHHSPTDEDISNILKEFTVDFLLKGYGMLVQELHSKLLNDIQLSIDTSHFFWLVTYFLKFAAQLELDLEHISPVMSFDVISYLTFEGVSLCEQLELISRQQGSNMKPCLRKIHLVVTAIREFLQALETYKKSSHLSKEDREYINKLQIQISRTEDLRQMFVLLLRCYNPAVQSRQYLKDLIVTNHSLLLLLETVSVESTSFSMIEHMQQFGTIEIMRNYGILLENFYENGEFVNECIFTMMHHVGGDLSQVTILFQPNILKIFSQIWETEYELCDDWSDLIEFVIHKFINTPPKPRVSLPSPSSTEGVSINGIWAKEDLDTLYWYYAQSKKCDDVIGNIITQFKESGHKSKTRIAVVQQLLQQDIISLMKCDELMKFEDSLYEGEVTRANSPANTESGIELSDKFKAVVSPQPDDIKVLRDRLLSENKGKHVVWLQKVLMECCFAKLSLIDSNKNCEDFTQIVEPIPSHFINKQQSTPLVPFNSEQSQVLVYQPFVLLLHKLGFHLPSDANKLFVRIPEFWTPEMLFSVAEKLGPVNEHDLKFNINLVRSTKSGAMTNTLITVPMQQSPKSESDFSEPGLPIISRCTPKVTPVDSLNWFQMVMQNKKCDGERSSNPILPVQLSSSEVHTFLQPPAPSKRPNNKRASISSLSDDLDSDNFSDSH</sequence>
<dbReference type="GO" id="GO:0009649">
    <property type="term" value="P:entrainment of circadian clock"/>
    <property type="evidence" value="ECO:0007669"/>
    <property type="project" value="TreeGrafter"/>
</dbReference>
<dbReference type="GO" id="GO:0003677">
    <property type="term" value="F:DNA binding"/>
    <property type="evidence" value="ECO:0007669"/>
    <property type="project" value="TreeGrafter"/>
</dbReference>
<comment type="similarity">
    <text evidence="2">Belongs to the timeless family.</text>
</comment>
<feature type="region of interest" description="Disordered" evidence="4">
    <location>
        <begin position="311"/>
        <end position="475"/>
    </location>
</feature>
<dbReference type="GO" id="GO:0031298">
    <property type="term" value="C:replication fork protection complex"/>
    <property type="evidence" value="ECO:0007669"/>
    <property type="project" value="TreeGrafter"/>
</dbReference>
<dbReference type="PANTHER" id="PTHR22940:SF5">
    <property type="entry name" value="PROTEIN TIMELESS"/>
    <property type="match status" value="1"/>
</dbReference>
<feature type="region of interest" description="Disordered" evidence="4">
    <location>
        <begin position="1110"/>
        <end position="1148"/>
    </location>
</feature>
<feature type="region of interest" description="Disordered" evidence="4">
    <location>
        <begin position="244"/>
        <end position="287"/>
    </location>
</feature>
<dbReference type="AlphaFoldDB" id="U5YCS4"/>
<evidence type="ECO:0000259" key="5">
    <source>
        <dbReference type="Pfam" id="PF04821"/>
    </source>
</evidence>
<gene>
    <name evidence="7" type="primary">timeless</name>
</gene>
<feature type="compositionally biased region" description="Basic residues" evidence="4">
    <location>
        <begin position="466"/>
        <end position="475"/>
    </location>
</feature>
<dbReference type="GO" id="GO:0006281">
    <property type="term" value="P:DNA repair"/>
    <property type="evidence" value="ECO:0007669"/>
    <property type="project" value="TreeGrafter"/>
</dbReference>
<evidence type="ECO:0000259" key="6">
    <source>
        <dbReference type="Pfam" id="PF05029"/>
    </source>
</evidence>
<evidence type="ECO:0000256" key="1">
    <source>
        <dbReference type="ARBA" id="ARBA00004123"/>
    </source>
</evidence>
<keyword evidence="3" id="KW-0539">Nucleus</keyword>
<evidence type="ECO:0000313" key="7">
    <source>
        <dbReference type="EMBL" id="AGZ88039.1"/>
    </source>
</evidence>
<dbReference type="InterPro" id="IPR044998">
    <property type="entry name" value="Timeless"/>
</dbReference>
<dbReference type="GO" id="GO:0048511">
    <property type="term" value="P:rhythmic process"/>
    <property type="evidence" value="ECO:0007669"/>
    <property type="project" value="UniProtKB-KW"/>
</dbReference>
<proteinExistence type="evidence at transcript level"/>
<feature type="compositionally biased region" description="Acidic residues" evidence="4">
    <location>
        <begin position="1137"/>
        <end position="1148"/>
    </location>
</feature>
<dbReference type="InterPro" id="IPR006906">
    <property type="entry name" value="Timeless_N"/>
</dbReference>
<evidence type="ECO:0000256" key="4">
    <source>
        <dbReference type="SAM" id="MobiDB-lite"/>
    </source>
</evidence>
<dbReference type="GO" id="GO:0043111">
    <property type="term" value="P:replication fork arrest"/>
    <property type="evidence" value="ECO:0007669"/>
    <property type="project" value="TreeGrafter"/>
</dbReference>
<organism evidence="7">
    <name type="scientific">Belgica antarctica</name>
    <dbReference type="NCBI Taxonomy" id="315563"/>
    <lineage>
        <taxon>Eukaryota</taxon>
        <taxon>Metazoa</taxon>
        <taxon>Ecdysozoa</taxon>
        <taxon>Arthropoda</taxon>
        <taxon>Hexapoda</taxon>
        <taxon>Insecta</taxon>
        <taxon>Pterygota</taxon>
        <taxon>Neoptera</taxon>
        <taxon>Endopterygota</taxon>
        <taxon>Diptera</taxon>
        <taxon>Nematocera</taxon>
        <taxon>Chironomoidea</taxon>
        <taxon>Chironomidae</taxon>
        <taxon>Belgica</taxon>
    </lineage>
</organism>
<feature type="domain" description="Timeless C-terminal" evidence="6">
    <location>
        <begin position="905"/>
        <end position="1011"/>
    </location>
</feature>
<feature type="compositionally biased region" description="Polar residues" evidence="4">
    <location>
        <begin position="258"/>
        <end position="280"/>
    </location>
</feature>
<comment type="subcellular location">
    <subcellularLocation>
        <location evidence="1">Nucleus</location>
    </subcellularLocation>
</comment>
<dbReference type="InterPro" id="IPR007725">
    <property type="entry name" value="TIMELESS_C"/>
</dbReference>
<dbReference type="GO" id="GO:0000076">
    <property type="term" value="P:DNA replication checkpoint signaling"/>
    <property type="evidence" value="ECO:0007669"/>
    <property type="project" value="TreeGrafter"/>
</dbReference>
<accession>U5YCS4</accession>
<dbReference type="EMBL" id="KF437829">
    <property type="protein sequence ID" value="AGZ88039.1"/>
    <property type="molecule type" value="mRNA"/>
</dbReference>
<feature type="compositionally biased region" description="Polar residues" evidence="4">
    <location>
        <begin position="438"/>
        <end position="460"/>
    </location>
</feature>
<feature type="domain" description="Timeless N-terminal" evidence="5">
    <location>
        <begin position="23"/>
        <end position="275"/>
    </location>
</feature>